<name>A0A550C8C7_9AGAR</name>
<feature type="region of interest" description="Disordered" evidence="1">
    <location>
        <begin position="1"/>
        <end position="65"/>
    </location>
</feature>
<dbReference type="Proteomes" id="UP000320762">
    <property type="component" value="Unassembled WGS sequence"/>
</dbReference>
<keyword evidence="3" id="KW-1185">Reference proteome</keyword>
<protein>
    <submittedName>
        <fullName evidence="2">Uncharacterized protein</fullName>
    </submittedName>
</protein>
<feature type="non-terminal residue" evidence="2">
    <location>
        <position position="1"/>
    </location>
</feature>
<organism evidence="2 3">
    <name type="scientific">Schizophyllum amplum</name>
    <dbReference type="NCBI Taxonomy" id="97359"/>
    <lineage>
        <taxon>Eukaryota</taxon>
        <taxon>Fungi</taxon>
        <taxon>Dikarya</taxon>
        <taxon>Basidiomycota</taxon>
        <taxon>Agaricomycotina</taxon>
        <taxon>Agaricomycetes</taxon>
        <taxon>Agaricomycetidae</taxon>
        <taxon>Agaricales</taxon>
        <taxon>Schizophyllaceae</taxon>
        <taxon>Schizophyllum</taxon>
    </lineage>
</organism>
<evidence type="ECO:0000313" key="2">
    <source>
        <dbReference type="EMBL" id="TRM61060.1"/>
    </source>
</evidence>
<feature type="non-terminal residue" evidence="2">
    <location>
        <position position="265"/>
    </location>
</feature>
<sequence length="265" mass="29131">ASLPPYAPRRAGPHNTSARQAEHVLPPAPPPAPYVTAQSTPTAPQTHQVPQPTAAGHAMSAERPAMDPEATDLAARCHPSLADSAGNKAGHIFIDHAATFRRADGVCMISVLESWENVRSMDVTQPISINDLHNILRRASNLRYASFACITADSGRNRQDWTTIEAPKLQTLLIGRTEVSLQGVMDDLDVFALERLQVTYAPQCAVHLWNDERAYFYLLLQQAGKDTGRVQILSNDEWYRHNRAAILQASLKSAVGQRSNWGIQV</sequence>
<feature type="compositionally biased region" description="Polar residues" evidence="1">
    <location>
        <begin position="36"/>
        <end position="51"/>
    </location>
</feature>
<evidence type="ECO:0000313" key="3">
    <source>
        <dbReference type="Proteomes" id="UP000320762"/>
    </source>
</evidence>
<dbReference type="AlphaFoldDB" id="A0A550C8C7"/>
<dbReference type="OrthoDB" id="3064050at2759"/>
<dbReference type="EMBL" id="VDMD01000018">
    <property type="protein sequence ID" value="TRM61060.1"/>
    <property type="molecule type" value="Genomic_DNA"/>
</dbReference>
<proteinExistence type="predicted"/>
<accession>A0A550C8C7</accession>
<reference evidence="2 3" key="1">
    <citation type="journal article" date="2019" name="New Phytol.">
        <title>Comparative genomics reveals unique wood-decay strategies and fruiting body development in the Schizophyllaceae.</title>
        <authorList>
            <person name="Almasi E."/>
            <person name="Sahu N."/>
            <person name="Krizsan K."/>
            <person name="Balint B."/>
            <person name="Kovacs G.M."/>
            <person name="Kiss B."/>
            <person name="Cseklye J."/>
            <person name="Drula E."/>
            <person name="Henrissat B."/>
            <person name="Nagy I."/>
            <person name="Chovatia M."/>
            <person name="Adam C."/>
            <person name="LaButti K."/>
            <person name="Lipzen A."/>
            <person name="Riley R."/>
            <person name="Grigoriev I.V."/>
            <person name="Nagy L.G."/>
        </authorList>
    </citation>
    <scope>NUCLEOTIDE SEQUENCE [LARGE SCALE GENOMIC DNA]</scope>
    <source>
        <strain evidence="2 3">NL-1724</strain>
    </source>
</reference>
<gene>
    <name evidence="2" type="ORF">BD626DRAFT_376254</name>
</gene>
<evidence type="ECO:0000256" key="1">
    <source>
        <dbReference type="SAM" id="MobiDB-lite"/>
    </source>
</evidence>
<comment type="caution">
    <text evidence="2">The sequence shown here is derived from an EMBL/GenBank/DDBJ whole genome shotgun (WGS) entry which is preliminary data.</text>
</comment>